<protein>
    <recommendedName>
        <fullName evidence="3">Sec translocon accessory complex subunit YajC</fullName>
    </recommendedName>
</protein>
<keyword evidence="9" id="KW-0811">Translocation</keyword>
<evidence type="ECO:0000256" key="10">
    <source>
        <dbReference type="ARBA" id="ARBA00023136"/>
    </source>
</evidence>
<dbReference type="GO" id="GO:0015031">
    <property type="term" value="P:protein transport"/>
    <property type="evidence" value="ECO:0007669"/>
    <property type="project" value="UniProtKB-KW"/>
</dbReference>
<keyword evidence="4" id="KW-0813">Transport</keyword>
<evidence type="ECO:0000256" key="5">
    <source>
        <dbReference type="ARBA" id="ARBA00022475"/>
    </source>
</evidence>
<evidence type="ECO:0000313" key="13">
    <source>
        <dbReference type="Proteomes" id="UP000823612"/>
    </source>
</evidence>
<keyword evidence="10 11" id="KW-0472">Membrane</keyword>
<dbReference type="PANTHER" id="PTHR33909:SF1">
    <property type="entry name" value="SEC TRANSLOCON ACCESSORY COMPLEX SUBUNIT YAJC"/>
    <property type="match status" value="1"/>
</dbReference>
<keyword evidence="7" id="KW-0653">Protein transport</keyword>
<dbReference type="Proteomes" id="UP000823612">
    <property type="component" value="Unassembled WGS sequence"/>
</dbReference>
<keyword evidence="8 11" id="KW-1133">Transmembrane helix</keyword>
<reference evidence="12" key="1">
    <citation type="submission" date="2020-10" db="EMBL/GenBank/DDBJ databases">
        <authorList>
            <person name="Gilroy R."/>
        </authorList>
    </citation>
    <scope>NUCLEOTIDE SEQUENCE</scope>
    <source>
        <strain evidence="12">2889</strain>
    </source>
</reference>
<evidence type="ECO:0000256" key="7">
    <source>
        <dbReference type="ARBA" id="ARBA00022927"/>
    </source>
</evidence>
<comment type="similarity">
    <text evidence="2">Belongs to the YajC family.</text>
</comment>
<evidence type="ECO:0000256" key="11">
    <source>
        <dbReference type="SAM" id="Phobius"/>
    </source>
</evidence>
<evidence type="ECO:0000256" key="8">
    <source>
        <dbReference type="ARBA" id="ARBA00022989"/>
    </source>
</evidence>
<dbReference type="SMART" id="SM01323">
    <property type="entry name" value="YajC"/>
    <property type="match status" value="1"/>
</dbReference>
<dbReference type="EMBL" id="JADIMZ010000018">
    <property type="protein sequence ID" value="MBO8431921.1"/>
    <property type="molecule type" value="Genomic_DNA"/>
</dbReference>
<name>A0A9D9DQY0_9BACT</name>
<gene>
    <name evidence="12" type="primary">yajC</name>
    <name evidence="12" type="ORF">IAB08_01325</name>
</gene>
<evidence type="ECO:0000256" key="4">
    <source>
        <dbReference type="ARBA" id="ARBA00022448"/>
    </source>
</evidence>
<evidence type="ECO:0000256" key="2">
    <source>
        <dbReference type="ARBA" id="ARBA00006742"/>
    </source>
</evidence>
<dbReference type="GO" id="GO:0005886">
    <property type="term" value="C:plasma membrane"/>
    <property type="evidence" value="ECO:0007669"/>
    <property type="project" value="UniProtKB-SubCell"/>
</dbReference>
<dbReference type="AlphaFoldDB" id="A0A9D9DQY0"/>
<organism evidence="12 13">
    <name type="scientific">Candidatus Pullibacteroides excrementavium</name>
    <dbReference type="NCBI Taxonomy" id="2840905"/>
    <lineage>
        <taxon>Bacteria</taxon>
        <taxon>Pseudomonadati</taxon>
        <taxon>Bacteroidota</taxon>
        <taxon>Bacteroidia</taxon>
        <taxon>Bacteroidales</taxon>
        <taxon>Candidatus Pullibacteroides</taxon>
    </lineage>
</organism>
<dbReference type="PANTHER" id="PTHR33909">
    <property type="entry name" value="SEC TRANSLOCON ACCESSORY COMPLEX SUBUNIT YAJC"/>
    <property type="match status" value="1"/>
</dbReference>
<sequence>MNFLNILLQASTTSGQGQNAALQQILLIVVILVIFYFFMIRPQMKRSKEQKKFRDSLQKGQRVVTIGGIHGKIVDIQETTVSIEVEDGSRLRMEKSAIASSLSDQLPDTK</sequence>
<evidence type="ECO:0000256" key="3">
    <source>
        <dbReference type="ARBA" id="ARBA00014962"/>
    </source>
</evidence>
<feature type="transmembrane region" description="Helical" evidence="11">
    <location>
        <begin position="20"/>
        <end position="40"/>
    </location>
</feature>
<dbReference type="PRINTS" id="PR01853">
    <property type="entry name" value="YAJCTRNLCASE"/>
</dbReference>
<proteinExistence type="inferred from homology"/>
<evidence type="ECO:0000313" key="12">
    <source>
        <dbReference type="EMBL" id="MBO8431921.1"/>
    </source>
</evidence>
<comment type="subcellular location">
    <subcellularLocation>
        <location evidence="1">Cell membrane</location>
        <topology evidence="1">Single-pass membrane protein</topology>
    </subcellularLocation>
</comment>
<evidence type="ECO:0000256" key="1">
    <source>
        <dbReference type="ARBA" id="ARBA00004162"/>
    </source>
</evidence>
<evidence type="ECO:0000256" key="6">
    <source>
        <dbReference type="ARBA" id="ARBA00022692"/>
    </source>
</evidence>
<dbReference type="InterPro" id="IPR003849">
    <property type="entry name" value="Preprotein_translocase_YajC"/>
</dbReference>
<reference evidence="12" key="2">
    <citation type="journal article" date="2021" name="PeerJ">
        <title>Extensive microbial diversity within the chicken gut microbiome revealed by metagenomics and culture.</title>
        <authorList>
            <person name="Gilroy R."/>
            <person name="Ravi A."/>
            <person name="Getino M."/>
            <person name="Pursley I."/>
            <person name="Horton D.L."/>
            <person name="Alikhan N.F."/>
            <person name="Baker D."/>
            <person name="Gharbi K."/>
            <person name="Hall N."/>
            <person name="Watson M."/>
            <person name="Adriaenssens E.M."/>
            <person name="Foster-Nyarko E."/>
            <person name="Jarju S."/>
            <person name="Secka A."/>
            <person name="Antonio M."/>
            <person name="Oren A."/>
            <person name="Chaudhuri R.R."/>
            <person name="La Ragione R."/>
            <person name="Hildebrand F."/>
            <person name="Pallen M.J."/>
        </authorList>
    </citation>
    <scope>NUCLEOTIDE SEQUENCE</scope>
    <source>
        <strain evidence="12">2889</strain>
    </source>
</reference>
<keyword evidence="5" id="KW-1003">Cell membrane</keyword>
<accession>A0A9D9DQY0</accession>
<keyword evidence="6 11" id="KW-0812">Transmembrane</keyword>
<comment type="caution">
    <text evidence="12">The sequence shown here is derived from an EMBL/GenBank/DDBJ whole genome shotgun (WGS) entry which is preliminary data.</text>
</comment>
<dbReference type="NCBIfam" id="TIGR00739">
    <property type="entry name" value="yajC"/>
    <property type="match status" value="1"/>
</dbReference>
<evidence type="ECO:0000256" key="9">
    <source>
        <dbReference type="ARBA" id="ARBA00023010"/>
    </source>
</evidence>
<dbReference type="Pfam" id="PF02699">
    <property type="entry name" value="YajC"/>
    <property type="match status" value="1"/>
</dbReference>